<dbReference type="InterPro" id="IPR050465">
    <property type="entry name" value="UPF0194_transport"/>
</dbReference>
<gene>
    <name evidence="3" type="ORF">EV212_10836</name>
</gene>
<accession>A0A4R2LHA2</accession>
<dbReference type="Proteomes" id="UP000295711">
    <property type="component" value="Unassembled WGS sequence"/>
</dbReference>
<sequence length="525" mass="58066">MKKPLILTISLAAAVAVISINIGGYRIYKNANTRVEVSPVSAVSVPMWEDNSSYGIVTTDLTQDVYITENQVIQEILVNEGDTVSVGTPLMIMDNTLATLDLEMQALAIDNIDLQIQAANRDIHFLETAAIGYGTPGNSNGEGLPEISKKADEHQLLSSPGTIPADPDAIVYRLDRQTILFLKDDTQNIYTVKCAPETIITPDFLYRIKGLDMDTGRKIGEPLVVFLQIPSIGKRIYLDGYNFDIPEDFYEMTLEEFMYNYNTQISDITSAGESEVNPYDGITAEERDRQLTKKKHELTTLNIDRKEAVLKYEKMRKEIAEGTILSTVNGQIKSVGDPNTGVDANTPFISVSSQDGFYLKGTVNELKREEIAVGQRISVTNMETGMMAEAEITSISDYPVSDNASSYGTNPNTSNYPFTAFLSETSGFKNNQSVSINISSDGSGTDSKLYIPKAYVREDNGEHYVFIADEKGRLKKQVIEAGAVMYGYYQEIKSGLTTEDLIAFPYGKNVKEGVKTEEVESPSYY</sequence>
<comment type="caution">
    <text evidence="3">The sequence shown here is derived from an EMBL/GenBank/DDBJ whole genome shotgun (WGS) entry which is preliminary data.</text>
</comment>
<organism evidence="3 4">
    <name type="scientific">Frisingicoccus caecimuris</name>
    <dbReference type="NCBI Taxonomy" id="1796636"/>
    <lineage>
        <taxon>Bacteria</taxon>
        <taxon>Bacillati</taxon>
        <taxon>Bacillota</taxon>
        <taxon>Clostridia</taxon>
        <taxon>Lachnospirales</taxon>
        <taxon>Lachnospiraceae</taxon>
        <taxon>Frisingicoccus</taxon>
    </lineage>
</organism>
<evidence type="ECO:0000256" key="1">
    <source>
        <dbReference type="ARBA" id="ARBA00004196"/>
    </source>
</evidence>
<keyword evidence="4" id="KW-1185">Reference proteome</keyword>
<dbReference type="OrthoDB" id="2047779at2"/>
<dbReference type="GO" id="GO:0030313">
    <property type="term" value="C:cell envelope"/>
    <property type="evidence" value="ECO:0007669"/>
    <property type="project" value="UniProtKB-SubCell"/>
</dbReference>
<dbReference type="PANTHER" id="PTHR32347:SF14">
    <property type="entry name" value="EFFLUX SYSTEM COMPONENT YKNX-RELATED"/>
    <property type="match status" value="1"/>
</dbReference>
<dbReference type="RefSeq" id="WP_132091965.1">
    <property type="nucleotide sequence ID" value="NZ_JANKAQ010000009.1"/>
</dbReference>
<evidence type="ECO:0000256" key="2">
    <source>
        <dbReference type="ARBA" id="ARBA00023054"/>
    </source>
</evidence>
<evidence type="ECO:0000313" key="4">
    <source>
        <dbReference type="Proteomes" id="UP000295711"/>
    </source>
</evidence>
<dbReference type="EMBL" id="SLXA01000008">
    <property type="protein sequence ID" value="TCO84278.1"/>
    <property type="molecule type" value="Genomic_DNA"/>
</dbReference>
<evidence type="ECO:0008006" key="5">
    <source>
        <dbReference type="Google" id="ProtNLM"/>
    </source>
</evidence>
<protein>
    <recommendedName>
        <fullName evidence="5">HlyD family secretion protein</fullName>
    </recommendedName>
</protein>
<proteinExistence type="predicted"/>
<name>A0A4R2LHA2_9FIRM</name>
<dbReference type="PANTHER" id="PTHR32347">
    <property type="entry name" value="EFFLUX SYSTEM COMPONENT YKNX-RELATED"/>
    <property type="match status" value="1"/>
</dbReference>
<reference evidence="3 4" key="1">
    <citation type="submission" date="2019-03" db="EMBL/GenBank/DDBJ databases">
        <title>Genomic Encyclopedia of Type Strains, Phase IV (KMG-IV): sequencing the most valuable type-strain genomes for metagenomic binning, comparative biology and taxonomic classification.</title>
        <authorList>
            <person name="Goeker M."/>
        </authorList>
    </citation>
    <scope>NUCLEOTIDE SEQUENCE [LARGE SCALE GENOMIC DNA]</scope>
    <source>
        <strain evidence="3 4">DSM 28559</strain>
    </source>
</reference>
<keyword evidence="2" id="KW-0175">Coiled coil</keyword>
<comment type="subcellular location">
    <subcellularLocation>
        <location evidence="1">Cell envelope</location>
    </subcellularLocation>
</comment>
<dbReference type="AlphaFoldDB" id="A0A4R2LHA2"/>
<evidence type="ECO:0000313" key="3">
    <source>
        <dbReference type="EMBL" id="TCO84278.1"/>
    </source>
</evidence>
<dbReference type="Gene3D" id="2.40.420.20">
    <property type="match status" value="1"/>
</dbReference>